<keyword evidence="9" id="KW-0805">Transcription regulation</keyword>
<dbReference type="Gene3D" id="1.10.287.130">
    <property type="match status" value="1"/>
</dbReference>
<evidence type="ECO:0000256" key="9">
    <source>
        <dbReference type="ARBA" id="ARBA00023015"/>
    </source>
</evidence>
<evidence type="ECO:0000256" key="4">
    <source>
        <dbReference type="ARBA" id="ARBA00022679"/>
    </source>
</evidence>
<dbReference type="PROSITE" id="PS50109">
    <property type="entry name" value="HIS_KIN"/>
    <property type="match status" value="1"/>
</dbReference>
<dbReference type="InterPro" id="IPR015943">
    <property type="entry name" value="WD40/YVTN_repeat-like_dom_sf"/>
</dbReference>
<dbReference type="PANTHER" id="PTHR43547">
    <property type="entry name" value="TWO-COMPONENT HISTIDINE KINASE"/>
    <property type="match status" value="1"/>
</dbReference>
<dbReference type="CDD" id="cd00082">
    <property type="entry name" value="HisKA"/>
    <property type="match status" value="1"/>
</dbReference>
<keyword evidence="7" id="KW-0067">ATP-binding</keyword>
<keyword evidence="3 12" id="KW-0597">Phosphoprotein</keyword>
<accession>A0A3N4NTI4</accession>
<evidence type="ECO:0000259" key="16">
    <source>
        <dbReference type="PROSITE" id="PS50110"/>
    </source>
</evidence>
<dbReference type="Gene3D" id="1.10.10.60">
    <property type="entry name" value="Homeodomain-like"/>
    <property type="match status" value="2"/>
</dbReference>
<dbReference type="PRINTS" id="PR00344">
    <property type="entry name" value="BCTRLSENSOR"/>
</dbReference>
<dbReference type="PROSITE" id="PS01124">
    <property type="entry name" value="HTH_ARAC_FAMILY_2"/>
    <property type="match status" value="1"/>
</dbReference>
<feature type="transmembrane region" description="Helical" evidence="13">
    <location>
        <begin position="787"/>
        <end position="808"/>
    </location>
</feature>
<evidence type="ECO:0000313" key="17">
    <source>
        <dbReference type="EMBL" id="RPD99055.1"/>
    </source>
</evidence>
<dbReference type="InterPro" id="IPR005467">
    <property type="entry name" value="His_kinase_dom"/>
</dbReference>
<dbReference type="SUPFAM" id="SSF46689">
    <property type="entry name" value="Homeodomain-like"/>
    <property type="match status" value="1"/>
</dbReference>
<dbReference type="InterPro" id="IPR013783">
    <property type="entry name" value="Ig-like_fold"/>
</dbReference>
<evidence type="ECO:0000256" key="7">
    <source>
        <dbReference type="ARBA" id="ARBA00022840"/>
    </source>
</evidence>
<evidence type="ECO:0000256" key="13">
    <source>
        <dbReference type="SAM" id="Phobius"/>
    </source>
</evidence>
<comment type="caution">
    <text evidence="17">The sequence shown here is derived from an EMBL/GenBank/DDBJ whole genome shotgun (WGS) entry which is preliminary data.</text>
</comment>
<evidence type="ECO:0000256" key="5">
    <source>
        <dbReference type="ARBA" id="ARBA00022741"/>
    </source>
</evidence>
<dbReference type="GO" id="GO:0003700">
    <property type="term" value="F:DNA-binding transcription factor activity"/>
    <property type="evidence" value="ECO:0007669"/>
    <property type="project" value="InterPro"/>
</dbReference>
<dbReference type="InterPro" id="IPR011110">
    <property type="entry name" value="Reg_prop"/>
</dbReference>
<keyword evidence="6 17" id="KW-0418">Kinase</keyword>
<dbReference type="SMART" id="SM00342">
    <property type="entry name" value="HTH_ARAC"/>
    <property type="match status" value="1"/>
</dbReference>
<dbReference type="EC" id="2.7.13.3" evidence="2"/>
<dbReference type="Gene3D" id="3.40.50.2300">
    <property type="match status" value="1"/>
</dbReference>
<dbReference type="InterPro" id="IPR011006">
    <property type="entry name" value="CheY-like_superfamily"/>
</dbReference>
<evidence type="ECO:0000256" key="1">
    <source>
        <dbReference type="ARBA" id="ARBA00000085"/>
    </source>
</evidence>
<dbReference type="PROSITE" id="PS00041">
    <property type="entry name" value="HTH_ARAC_FAMILY_1"/>
    <property type="match status" value="1"/>
</dbReference>
<dbReference type="SUPFAM" id="SSF52172">
    <property type="entry name" value="CheY-like"/>
    <property type="match status" value="1"/>
</dbReference>
<keyword evidence="13" id="KW-0472">Membrane</keyword>
<feature type="domain" description="Histidine kinase" evidence="15">
    <location>
        <begin position="841"/>
        <end position="1057"/>
    </location>
</feature>
<dbReference type="Proteomes" id="UP000270856">
    <property type="component" value="Unassembled WGS sequence"/>
</dbReference>
<gene>
    <name evidence="17" type="ORF">EGM88_04180</name>
</gene>
<dbReference type="GO" id="GO:0005524">
    <property type="term" value="F:ATP binding"/>
    <property type="evidence" value="ECO:0007669"/>
    <property type="project" value="UniProtKB-KW"/>
</dbReference>
<evidence type="ECO:0000256" key="10">
    <source>
        <dbReference type="ARBA" id="ARBA00023125"/>
    </source>
</evidence>
<feature type="domain" description="HTH araC/xylS-type" evidence="14">
    <location>
        <begin position="1245"/>
        <end position="1344"/>
    </location>
</feature>
<dbReference type="SUPFAM" id="SSF55874">
    <property type="entry name" value="ATPase domain of HSP90 chaperone/DNA topoisomerase II/histidine kinase"/>
    <property type="match status" value="1"/>
</dbReference>
<evidence type="ECO:0000256" key="8">
    <source>
        <dbReference type="ARBA" id="ARBA00023012"/>
    </source>
</evidence>
<dbReference type="Pfam" id="PF00072">
    <property type="entry name" value="Response_reg"/>
    <property type="match status" value="1"/>
</dbReference>
<evidence type="ECO:0000256" key="12">
    <source>
        <dbReference type="PROSITE-ProRule" id="PRU00169"/>
    </source>
</evidence>
<dbReference type="OrthoDB" id="358279at2"/>
<dbReference type="InterPro" id="IPR001789">
    <property type="entry name" value="Sig_transdc_resp-reg_receiver"/>
</dbReference>
<dbReference type="PANTHER" id="PTHR43547:SF2">
    <property type="entry name" value="HYBRID SIGNAL TRANSDUCTION HISTIDINE KINASE C"/>
    <property type="match status" value="1"/>
</dbReference>
<dbReference type="Gene3D" id="3.30.565.10">
    <property type="entry name" value="Histidine kinase-like ATPase, C-terminal domain"/>
    <property type="match status" value="1"/>
</dbReference>
<keyword evidence="5" id="KW-0547">Nucleotide-binding</keyword>
<keyword evidence="4" id="KW-0808">Transferase</keyword>
<evidence type="ECO:0000313" key="18">
    <source>
        <dbReference type="Proteomes" id="UP000270856"/>
    </source>
</evidence>
<proteinExistence type="predicted"/>
<dbReference type="InterPro" id="IPR009057">
    <property type="entry name" value="Homeodomain-like_sf"/>
</dbReference>
<dbReference type="InterPro" id="IPR018060">
    <property type="entry name" value="HTH_AraC"/>
</dbReference>
<evidence type="ECO:0000256" key="3">
    <source>
        <dbReference type="ARBA" id="ARBA00022553"/>
    </source>
</evidence>
<dbReference type="Gene3D" id="2.130.10.10">
    <property type="entry name" value="YVTN repeat-like/Quinoprotein amine dehydrogenase"/>
    <property type="match status" value="2"/>
</dbReference>
<dbReference type="SMART" id="SM00387">
    <property type="entry name" value="HATPase_c"/>
    <property type="match status" value="1"/>
</dbReference>
<evidence type="ECO:0000256" key="11">
    <source>
        <dbReference type="ARBA" id="ARBA00023163"/>
    </source>
</evidence>
<name>A0A3N4NTI4_9FLAO</name>
<keyword evidence="10" id="KW-0238">DNA-binding</keyword>
<evidence type="ECO:0000259" key="15">
    <source>
        <dbReference type="PROSITE" id="PS50109"/>
    </source>
</evidence>
<comment type="catalytic activity">
    <reaction evidence="1">
        <text>ATP + protein L-histidine = ADP + protein N-phospho-L-histidine.</text>
        <dbReference type="EC" id="2.7.13.3"/>
    </reaction>
</comment>
<organism evidence="17 18">
    <name type="scientific">Aureibaculum marinum</name>
    <dbReference type="NCBI Taxonomy" id="2487930"/>
    <lineage>
        <taxon>Bacteria</taxon>
        <taxon>Pseudomonadati</taxon>
        <taxon>Bacteroidota</taxon>
        <taxon>Flavobacteriia</taxon>
        <taxon>Flavobacteriales</taxon>
        <taxon>Flavobacteriaceae</taxon>
        <taxon>Aureibaculum</taxon>
    </lineage>
</organism>
<dbReference type="InterPro" id="IPR036097">
    <property type="entry name" value="HisK_dim/P_sf"/>
</dbReference>
<dbReference type="InterPro" id="IPR004358">
    <property type="entry name" value="Sig_transdc_His_kin-like_C"/>
</dbReference>
<feature type="domain" description="Response regulatory" evidence="16">
    <location>
        <begin position="1098"/>
        <end position="1213"/>
    </location>
</feature>
<dbReference type="GO" id="GO:0043565">
    <property type="term" value="F:sequence-specific DNA binding"/>
    <property type="evidence" value="ECO:0007669"/>
    <property type="project" value="InterPro"/>
</dbReference>
<evidence type="ECO:0000259" key="14">
    <source>
        <dbReference type="PROSITE" id="PS01124"/>
    </source>
</evidence>
<dbReference type="GO" id="GO:0000155">
    <property type="term" value="F:phosphorelay sensor kinase activity"/>
    <property type="evidence" value="ECO:0007669"/>
    <property type="project" value="InterPro"/>
</dbReference>
<feature type="modified residue" description="4-aspartylphosphate" evidence="12">
    <location>
        <position position="1146"/>
    </location>
</feature>
<keyword evidence="8" id="KW-0902">Two-component regulatory system</keyword>
<keyword evidence="18" id="KW-1185">Reference proteome</keyword>
<dbReference type="FunFam" id="3.30.565.10:FF:000037">
    <property type="entry name" value="Hybrid sensor histidine kinase/response regulator"/>
    <property type="match status" value="1"/>
</dbReference>
<dbReference type="SUPFAM" id="SSF63829">
    <property type="entry name" value="Calcium-dependent phosphotriesterase"/>
    <property type="match status" value="2"/>
</dbReference>
<sequence length="1362" mass="156470">MLEKLLKVKPILIISLLFFTIGYTQNTVNFNHISPSINNKPIAVKKTIQDYLGNILMVCNEGILKYDGYDYYLTKKEHIFPNIKPNDAIKDIIKINDKKYWVLTKLGWLSEFNHKTGYYHNLSERVLNNTLISAIYYKNDIGWLISTTGELYRHKNKKIELITTLKSNDGHIANINDLVVNEFNNQIYLGTKNGKVFKYTTENKVLTEIVGPFTNYPGSIVLTIDDFNRLWIGTETHGLFVYDLLKKEFVQKSLLADNLQDINQELFLTLFKDSSGNIWAGTDGNGLYFINTKTGRTTIYTKKEKNSFSLSSNTVLDINEDSNNNIWVATNYGSLNIIAHTNKNINYLSGSDSDKPLRILSIYKSQDYLWIGTDGWGLTQVTFNKDGSTEKKQFFKREGQKKGFYIQSITNDNNGNLWFGTYKNGLWIYNINKNTFSQLPIYNSQNHRATDVRKVFTDSKNRIWVSSNVSLNIYNSNKQILASFEKNTKGLDGTIIESIVEDSHNNIWLGVFNSGLYKFEENQGNLNYSSFKDYTHYVKDDDFMFTAVKSMSIDSKNKLWLITGHGKFLSFDPTTNIYHDYNDFINGSEQNFNGILTDNNDEIWMTSDNGIYHFNPNNKQVKIYQLTDGLQSNTFMNRSVYKDSSNLLYFGGVKGLNYFSPTKIDKIESTAELQIQHIEILNRPIDSFPEFKKNSALTNLNTINLKNKQSSFSFKFSAIGNIINPNYFYAYRLIGFDDDWITNHSERVATYTNIPPGTYTFEVKAGTKAGVWNIPVKRFTIIIDQPWWFSIPAIIAYLLLLGIFIYLVRRWYNLKKRLFLQKIVHKKEKEVNKSKIDFFTKMSHEIQTPLTLILSPIGDMIKKATESGNLLLEEQLQIIANNATRLSKIAQNLTFIRDNEANKLKLTVSKNDLSAHLNTIKLSFKEQARQKHIDFDIQHAGDLTNIWYDKEKLEHIVYNFLSNAFKFTPNDGKILINASTIKNNSKIKISVKNSGSIIPKKELDKIFKLFYQVSKSNGTGIGLALSKELTTLHKGEIKVKSNKKNGTIFTIVIPITEDAYTEDEKIILHEQKELVNRTPPLLQNTLSKALETNKSSKTILIVEDNIELQNFLKNSLNQQYNILLADNGKEGYLKASKHTVDLIISDVMMPILDGISMCKKLQSNKATQHIPIILLTAKYSTYSKILGLESGAIEYLYKPFNTQELFLKINNILTSKEHIITEYRKGIINTPSVANEKSKDEKFLEELVYAINSKLEDSNLKVEDISKKLNMSYSTLYRKCLAITGKNVSDFIIELRLKKAAILLTKYKHTISDTAFLTGFNDPKYFSKCFKKQFNKTPRKFLKESQLIGVNKLLENYELEQI</sequence>
<protein>
    <recommendedName>
        <fullName evidence="2">histidine kinase</fullName>
        <ecNumber evidence="2">2.7.13.3</ecNumber>
    </recommendedName>
</protein>
<reference evidence="17 18" key="1">
    <citation type="submission" date="2018-11" db="EMBL/GenBank/DDBJ databases">
        <title>Aureibaculum marinum gen. nov., sp. nov., a member of the family Flavobacteriaceae isolated from the Bohai Sea.</title>
        <authorList>
            <person name="Ji X."/>
        </authorList>
    </citation>
    <scope>NUCLEOTIDE SEQUENCE [LARGE SCALE GENOMIC DNA]</scope>
    <source>
        <strain evidence="17 18">BH-SD17</strain>
    </source>
</reference>
<dbReference type="Pfam" id="PF07495">
    <property type="entry name" value="Y_Y_Y"/>
    <property type="match status" value="1"/>
</dbReference>
<keyword evidence="13" id="KW-0812">Transmembrane</keyword>
<dbReference type="InterPro" id="IPR036890">
    <property type="entry name" value="HATPase_C_sf"/>
</dbReference>
<dbReference type="InterPro" id="IPR003661">
    <property type="entry name" value="HisK_dim/P_dom"/>
</dbReference>
<dbReference type="SUPFAM" id="SSF47384">
    <property type="entry name" value="Homodimeric domain of signal transducing histidine kinase"/>
    <property type="match status" value="1"/>
</dbReference>
<dbReference type="Pfam" id="PF12833">
    <property type="entry name" value="HTH_18"/>
    <property type="match status" value="1"/>
</dbReference>
<dbReference type="SMART" id="SM00448">
    <property type="entry name" value="REC"/>
    <property type="match status" value="1"/>
</dbReference>
<evidence type="ECO:0000256" key="2">
    <source>
        <dbReference type="ARBA" id="ARBA00012438"/>
    </source>
</evidence>
<dbReference type="Pfam" id="PF02518">
    <property type="entry name" value="HATPase_c"/>
    <property type="match status" value="1"/>
</dbReference>
<dbReference type="InterPro" id="IPR003594">
    <property type="entry name" value="HATPase_dom"/>
</dbReference>
<dbReference type="Gene3D" id="2.60.40.10">
    <property type="entry name" value="Immunoglobulins"/>
    <property type="match status" value="1"/>
</dbReference>
<dbReference type="EMBL" id="RPFJ01000005">
    <property type="protein sequence ID" value="RPD99055.1"/>
    <property type="molecule type" value="Genomic_DNA"/>
</dbReference>
<keyword evidence="11" id="KW-0804">Transcription</keyword>
<dbReference type="Pfam" id="PF07494">
    <property type="entry name" value="Reg_prop"/>
    <property type="match status" value="2"/>
</dbReference>
<dbReference type="InterPro" id="IPR018062">
    <property type="entry name" value="HTH_AraC-typ_CS"/>
</dbReference>
<evidence type="ECO:0000256" key="6">
    <source>
        <dbReference type="ARBA" id="ARBA00022777"/>
    </source>
</evidence>
<dbReference type="RefSeq" id="WP_123896721.1">
    <property type="nucleotide sequence ID" value="NZ_RPFJ01000005.1"/>
</dbReference>
<dbReference type="InterPro" id="IPR011123">
    <property type="entry name" value="Y_Y_Y"/>
</dbReference>
<keyword evidence="13" id="KW-1133">Transmembrane helix</keyword>
<dbReference type="PROSITE" id="PS50110">
    <property type="entry name" value="RESPONSE_REGULATORY"/>
    <property type="match status" value="1"/>
</dbReference>